<keyword evidence="5 7" id="KW-0732">Signal</keyword>
<evidence type="ECO:0000313" key="9">
    <source>
        <dbReference type="Proteomes" id="UP000267029"/>
    </source>
</evidence>
<comment type="subcellular location">
    <subcellularLocation>
        <location evidence="1">Secreted</location>
    </subcellularLocation>
</comment>
<dbReference type="Gene3D" id="1.10.287.520">
    <property type="entry name" value="Helix hairpin bin"/>
    <property type="match status" value="1"/>
</dbReference>
<protein>
    <recommendedName>
        <fullName evidence="10">Noggin</fullName>
    </recommendedName>
</protein>
<dbReference type="Pfam" id="PF05806">
    <property type="entry name" value="Noggin"/>
    <property type="match status" value="1"/>
</dbReference>
<gene>
    <name evidence="8" type="ORF">MCOS_LOCUS8737</name>
</gene>
<dbReference type="PANTHER" id="PTHR10494:SF6">
    <property type="entry name" value="NOGGIN"/>
    <property type="match status" value="1"/>
</dbReference>
<dbReference type="InterPro" id="IPR008717">
    <property type="entry name" value="Noggin"/>
</dbReference>
<dbReference type="OrthoDB" id="5950649at2759"/>
<feature type="signal peptide" evidence="7">
    <location>
        <begin position="1"/>
        <end position="19"/>
    </location>
</feature>
<sequence>MIRQTFLVFLNFSLIIALADDLFRRNFNASDDQSVDIKVSQALRLPGSASALFYQRRTHAQQAPSGASSSPFMTKSSEATGAGGMGLSLSNRNHISLGHLTKKEPTVSQPGLQTGIDVPHRSMRVMGQPINPNIVSHLHPDVSPRKIHRLWKLLGGKEDKYWTSEEPPRVLRQRGVSGMMSDASNPPGTNSVDSNLIRKANALNMTFRDQTGAQFLLPETQIQIFRNWLIEQATCEMDFIWKDLGSLYWPRWIRMGVCLARLGSSCSWPPGMKCQPSGSRVLRLLNWNCEDAAQASSNSPLSRQTRSLRQPTINLRYHQQNVDGVPGTPNSNEYRRQPRQTYLPHASPMWRYYQQRRWKGRRDVAGPLDPAQLEEQRARKARRLIEKLSVTANGYRCSWQVQKYLISDKCTCSCA</sequence>
<organism evidence="8 9">
    <name type="scientific">Mesocestoides corti</name>
    <name type="common">Flatworm</name>
    <dbReference type="NCBI Taxonomy" id="53468"/>
    <lineage>
        <taxon>Eukaryota</taxon>
        <taxon>Metazoa</taxon>
        <taxon>Spiralia</taxon>
        <taxon>Lophotrochozoa</taxon>
        <taxon>Platyhelminthes</taxon>
        <taxon>Cestoda</taxon>
        <taxon>Eucestoda</taxon>
        <taxon>Cyclophyllidea</taxon>
        <taxon>Mesocestoididae</taxon>
        <taxon>Mesocestoides</taxon>
    </lineage>
</organism>
<evidence type="ECO:0000313" key="8">
    <source>
        <dbReference type="EMBL" id="VDD82734.1"/>
    </source>
</evidence>
<dbReference type="SUPFAM" id="SSF57501">
    <property type="entry name" value="Cystine-knot cytokines"/>
    <property type="match status" value="1"/>
</dbReference>
<keyword evidence="9" id="KW-1185">Reference proteome</keyword>
<keyword evidence="3" id="KW-0217">Developmental protein</keyword>
<dbReference type="AlphaFoldDB" id="A0A0R3UM00"/>
<dbReference type="Gene3D" id="2.10.90.10">
    <property type="entry name" value="Cystine-knot cytokines"/>
    <property type="match status" value="1"/>
</dbReference>
<dbReference type="EMBL" id="UXSR01005563">
    <property type="protein sequence ID" value="VDD82734.1"/>
    <property type="molecule type" value="Genomic_DNA"/>
</dbReference>
<evidence type="ECO:0000256" key="2">
    <source>
        <dbReference type="ARBA" id="ARBA00007480"/>
    </source>
</evidence>
<dbReference type="InterPro" id="IPR029034">
    <property type="entry name" value="Cystine-knot_cytokine"/>
</dbReference>
<evidence type="ECO:0000256" key="6">
    <source>
        <dbReference type="SAM" id="MobiDB-lite"/>
    </source>
</evidence>
<dbReference type="GO" id="GO:0045596">
    <property type="term" value="P:negative regulation of cell differentiation"/>
    <property type="evidence" value="ECO:0007669"/>
    <property type="project" value="InterPro"/>
</dbReference>
<dbReference type="STRING" id="53468.A0A0R3UM00"/>
<feature type="compositionally biased region" description="Low complexity" evidence="6">
    <location>
        <begin position="60"/>
        <end position="71"/>
    </location>
</feature>
<evidence type="ECO:0000256" key="3">
    <source>
        <dbReference type="ARBA" id="ARBA00022473"/>
    </source>
</evidence>
<feature type="chain" id="PRO_5030017565" description="Noggin" evidence="7">
    <location>
        <begin position="20"/>
        <end position="415"/>
    </location>
</feature>
<evidence type="ECO:0000256" key="7">
    <source>
        <dbReference type="SAM" id="SignalP"/>
    </source>
</evidence>
<evidence type="ECO:0000256" key="4">
    <source>
        <dbReference type="ARBA" id="ARBA00022525"/>
    </source>
</evidence>
<keyword evidence="4" id="KW-0964">Secreted</keyword>
<evidence type="ECO:0000256" key="1">
    <source>
        <dbReference type="ARBA" id="ARBA00004613"/>
    </source>
</evidence>
<dbReference type="GO" id="GO:0005615">
    <property type="term" value="C:extracellular space"/>
    <property type="evidence" value="ECO:0007669"/>
    <property type="project" value="TreeGrafter"/>
</dbReference>
<dbReference type="Proteomes" id="UP000267029">
    <property type="component" value="Unassembled WGS sequence"/>
</dbReference>
<dbReference type="GO" id="GO:0009953">
    <property type="term" value="P:dorsal/ventral pattern formation"/>
    <property type="evidence" value="ECO:0007669"/>
    <property type="project" value="TreeGrafter"/>
</dbReference>
<comment type="similarity">
    <text evidence="2">Belongs to the noggin family.</text>
</comment>
<evidence type="ECO:0000256" key="5">
    <source>
        <dbReference type="ARBA" id="ARBA00022729"/>
    </source>
</evidence>
<dbReference type="PANTHER" id="PTHR10494">
    <property type="entry name" value="BONE MORPHOGENETIC PROTEIN INHIBITOR, NOGGIN"/>
    <property type="match status" value="1"/>
</dbReference>
<proteinExistence type="inferred from homology"/>
<name>A0A0R3UM00_MESCO</name>
<dbReference type="GO" id="GO:0030514">
    <property type="term" value="P:negative regulation of BMP signaling pathway"/>
    <property type="evidence" value="ECO:0007669"/>
    <property type="project" value="InterPro"/>
</dbReference>
<reference evidence="8 9" key="1">
    <citation type="submission" date="2018-10" db="EMBL/GenBank/DDBJ databases">
        <authorList>
            <consortium name="Pathogen Informatics"/>
        </authorList>
    </citation>
    <scope>NUCLEOTIDE SEQUENCE [LARGE SCALE GENOMIC DNA]</scope>
</reference>
<feature type="region of interest" description="Disordered" evidence="6">
    <location>
        <begin position="57"/>
        <end position="88"/>
    </location>
</feature>
<evidence type="ECO:0008006" key="10">
    <source>
        <dbReference type="Google" id="ProtNLM"/>
    </source>
</evidence>
<accession>A0A0R3UM00</accession>